<name>A0ABZ1YPW2_9NOCA</name>
<organism evidence="2 3">
    <name type="scientific">Nocardia vinacea</name>
    <dbReference type="NCBI Taxonomy" id="96468"/>
    <lineage>
        <taxon>Bacteria</taxon>
        <taxon>Bacillati</taxon>
        <taxon>Actinomycetota</taxon>
        <taxon>Actinomycetes</taxon>
        <taxon>Mycobacteriales</taxon>
        <taxon>Nocardiaceae</taxon>
        <taxon>Nocardia</taxon>
    </lineage>
</organism>
<dbReference type="PANTHER" id="PTHR48079:SF6">
    <property type="entry name" value="NAD(P)-BINDING DOMAIN-CONTAINING PROTEIN-RELATED"/>
    <property type="match status" value="1"/>
</dbReference>
<evidence type="ECO:0000313" key="3">
    <source>
        <dbReference type="Proteomes" id="UP001432062"/>
    </source>
</evidence>
<dbReference type="Pfam" id="PF01370">
    <property type="entry name" value="Epimerase"/>
    <property type="match status" value="1"/>
</dbReference>
<evidence type="ECO:0000313" key="2">
    <source>
        <dbReference type="EMBL" id="WUV43927.1"/>
    </source>
</evidence>
<accession>A0ABZ1YPW2</accession>
<sequence>MPDALIVGGSGLIGRAIALRLAAAGWQVRVTGRTHLPAELHTAGVSFIAADRTDMHRELAAGVDLLVDCACYTADHARALVELAAEAGSTVLLSSKAVYIDSAGNHANSDVEPRFDGPLHESAPTMPPGDIDYHSRAGYGANKVAAEQVSLDSGLPVTVLRPSRVHGVGNRRPREWVFVKRILDGRHSVLLRRRGSGIVHTTAAANIAALVETVAHQPGTRILNIADPDTPTALDISRTVARHLAHDWTEILLDDHSLGNTPWDSTHPVTLDTSAAIALGYQTVGDYATTVAAQLDWLISAARSGDTSGILPADDDPYFRQFFDYPAEDKFLAGR</sequence>
<dbReference type="Proteomes" id="UP001432062">
    <property type="component" value="Chromosome"/>
</dbReference>
<dbReference type="SUPFAM" id="SSF51735">
    <property type="entry name" value="NAD(P)-binding Rossmann-fold domains"/>
    <property type="match status" value="1"/>
</dbReference>
<feature type="domain" description="NAD-dependent epimerase/dehydratase" evidence="1">
    <location>
        <begin position="4"/>
        <end position="217"/>
    </location>
</feature>
<dbReference type="EMBL" id="CP109441">
    <property type="protein sequence ID" value="WUV43927.1"/>
    <property type="molecule type" value="Genomic_DNA"/>
</dbReference>
<reference evidence="2" key="1">
    <citation type="submission" date="2022-10" db="EMBL/GenBank/DDBJ databases">
        <title>The complete genomes of actinobacterial strains from the NBC collection.</title>
        <authorList>
            <person name="Joergensen T.S."/>
            <person name="Alvarez Arevalo M."/>
            <person name="Sterndorff E.B."/>
            <person name="Faurdal D."/>
            <person name="Vuksanovic O."/>
            <person name="Mourched A.-S."/>
            <person name="Charusanti P."/>
            <person name="Shaw S."/>
            <person name="Blin K."/>
            <person name="Weber T."/>
        </authorList>
    </citation>
    <scope>NUCLEOTIDE SEQUENCE</scope>
    <source>
        <strain evidence="2">NBC_01482</strain>
    </source>
</reference>
<dbReference type="InterPro" id="IPR036291">
    <property type="entry name" value="NAD(P)-bd_dom_sf"/>
</dbReference>
<gene>
    <name evidence="2" type="ORF">OG563_32640</name>
</gene>
<dbReference type="InterPro" id="IPR001509">
    <property type="entry name" value="Epimerase_deHydtase"/>
</dbReference>
<protein>
    <submittedName>
        <fullName evidence="2">NAD-dependent epimerase/dehydratase family protein</fullName>
    </submittedName>
</protein>
<keyword evidence="3" id="KW-1185">Reference proteome</keyword>
<proteinExistence type="predicted"/>
<dbReference type="InterPro" id="IPR051783">
    <property type="entry name" value="NAD(P)-dependent_oxidoreduct"/>
</dbReference>
<evidence type="ECO:0000259" key="1">
    <source>
        <dbReference type="Pfam" id="PF01370"/>
    </source>
</evidence>
<dbReference type="PANTHER" id="PTHR48079">
    <property type="entry name" value="PROTEIN YEEZ"/>
    <property type="match status" value="1"/>
</dbReference>
<dbReference type="RefSeq" id="WP_329406563.1">
    <property type="nucleotide sequence ID" value="NZ_CP109441.1"/>
</dbReference>
<dbReference type="Gene3D" id="3.40.50.720">
    <property type="entry name" value="NAD(P)-binding Rossmann-like Domain"/>
    <property type="match status" value="1"/>
</dbReference>